<dbReference type="PROSITE" id="PS50076">
    <property type="entry name" value="DNAJ_2"/>
    <property type="match status" value="1"/>
</dbReference>
<reference evidence="6" key="1">
    <citation type="submission" date="2018-09" db="EMBL/GenBank/DDBJ databases">
        <authorList>
            <person name="Zhu H."/>
        </authorList>
    </citation>
    <scope>NUCLEOTIDE SEQUENCE [LARGE SCALE GENOMIC DNA]</scope>
    <source>
        <strain evidence="6">K1W22B-1</strain>
    </source>
</reference>
<dbReference type="InterPro" id="IPR036869">
    <property type="entry name" value="J_dom_sf"/>
</dbReference>
<evidence type="ECO:0000259" key="4">
    <source>
        <dbReference type="PROSITE" id="PS50076"/>
    </source>
</evidence>
<sequence length="266" mass="28225">MSTVDLYAVLGVARDASTEEIRTAWTAAVAGLGPTDPSFRVFNQAGEVLLDPARRARYDAELADAEPETAARVDVPAEVEVAQAAPPIEPGPPAGRLPRGVPTWVLAALLVLTLVVGGAAAFAAGPIGRALPDRPAPVSAAALADAVRSAESAIVPVLSYDYRHLDEDRAAALTRMTDDFAKDYRKTFAIIEDNAPTTKTVVKVEVLASAVASSSPDRVDVLLFVNRPTTNKATPKATVYRDQVTLEMTRSGDRWLVDDMHTTLPA</sequence>
<feature type="domain" description="J" evidence="4">
    <location>
        <begin position="5"/>
        <end position="62"/>
    </location>
</feature>
<organism evidence="5 6">
    <name type="scientific">Nocardioides cavernaquae</name>
    <dbReference type="NCBI Taxonomy" id="2321396"/>
    <lineage>
        <taxon>Bacteria</taxon>
        <taxon>Bacillati</taxon>
        <taxon>Actinomycetota</taxon>
        <taxon>Actinomycetes</taxon>
        <taxon>Propionibacteriales</taxon>
        <taxon>Nocardioidaceae</taxon>
        <taxon>Nocardioides</taxon>
    </lineage>
</organism>
<dbReference type="AlphaFoldDB" id="A0A3A5HE85"/>
<proteinExistence type="predicted"/>
<keyword evidence="3" id="KW-1133">Transmembrane helix</keyword>
<dbReference type="PANTHER" id="PTHR37042">
    <property type="entry name" value="OUTER MEMBRANE PROTEIN RV1973"/>
    <property type="match status" value="1"/>
</dbReference>
<comment type="caution">
    <text evidence="5">The sequence shown here is derived from an EMBL/GenBank/DDBJ whole genome shotgun (WGS) entry which is preliminary data.</text>
</comment>
<evidence type="ECO:0000313" key="6">
    <source>
        <dbReference type="Proteomes" id="UP000276542"/>
    </source>
</evidence>
<dbReference type="Gene3D" id="1.10.287.110">
    <property type="entry name" value="DnaJ domain"/>
    <property type="match status" value="1"/>
</dbReference>
<dbReference type="RefSeq" id="WP_120060326.1">
    <property type="nucleotide sequence ID" value="NZ_QYRP01000002.1"/>
</dbReference>
<dbReference type="PANTHER" id="PTHR37042:SF4">
    <property type="entry name" value="OUTER MEMBRANE PROTEIN RV1973"/>
    <property type="match status" value="1"/>
</dbReference>
<name>A0A3A5HE85_9ACTN</name>
<dbReference type="EMBL" id="QYRP01000002">
    <property type="protein sequence ID" value="RJS46354.1"/>
    <property type="molecule type" value="Genomic_DNA"/>
</dbReference>
<dbReference type="SUPFAM" id="SSF46565">
    <property type="entry name" value="Chaperone J-domain"/>
    <property type="match status" value="1"/>
</dbReference>
<protein>
    <recommendedName>
        <fullName evidence="4">J domain-containing protein</fullName>
    </recommendedName>
</protein>
<comment type="subcellular location">
    <subcellularLocation>
        <location evidence="1">Membrane</location>
    </subcellularLocation>
</comment>
<feature type="transmembrane region" description="Helical" evidence="3">
    <location>
        <begin position="104"/>
        <end position="124"/>
    </location>
</feature>
<keyword evidence="6" id="KW-1185">Reference proteome</keyword>
<dbReference type="Proteomes" id="UP000276542">
    <property type="component" value="Unassembled WGS sequence"/>
</dbReference>
<keyword evidence="2 3" id="KW-0472">Membrane</keyword>
<accession>A0A3A5HE85</accession>
<gene>
    <name evidence="5" type="ORF">D4739_09095</name>
</gene>
<keyword evidence="3" id="KW-0812">Transmembrane</keyword>
<dbReference type="PRINTS" id="PR00625">
    <property type="entry name" value="JDOMAIN"/>
</dbReference>
<evidence type="ECO:0000256" key="1">
    <source>
        <dbReference type="ARBA" id="ARBA00004370"/>
    </source>
</evidence>
<dbReference type="InterPro" id="IPR001623">
    <property type="entry name" value="DnaJ_domain"/>
</dbReference>
<dbReference type="OrthoDB" id="3829670at2"/>
<dbReference type="GO" id="GO:0016020">
    <property type="term" value="C:membrane"/>
    <property type="evidence" value="ECO:0007669"/>
    <property type="project" value="UniProtKB-SubCell"/>
</dbReference>
<evidence type="ECO:0000313" key="5">
    <source>
        <dbReference type="EMBL" id="RJS46354.1"/>
    </source>
</evidence>
<evidence type="ECO:0000256" key="3">
    <source>
        <dbReference type="SAM" id="Phobius"/>
    </source>
</evidence>
<evidence type="ECO:0000256" key="2">
    <source>
        <dbReference type="ARBA" id="ARBA00023136"/>
    </source>
</evidence>